<dbReference type="SUPFAM" id="SSF88723">
    <property type="entry name" value="PIN domain-like"/>
    <property type="match status" value="1"/>
</dbReference>
<dbReference type="AlphaFoldDB" id="A0AAF0CND4"/>
<gene>
    <name evidence="2" type="ORF">PXH66_18310</name>
</gene>
<accession>A0AAF0CND4</accession>
<evidence type="ECO:0000313" key="3">
    <source>
        <dbReference type="Proteomes" id="UP001218638"/>
    </source>
</evidence>
<dbReference type="Pfam" id="PF13470">
    <property type="entry name" value="PIN_3"/>
    <property type="match status" value="1"/>
</dbReference>
<protein>
    <submittedName>
        <fullName evidence="2">PIN domain-containing protein</fullName>
    </submittedName>
</protein>
<evidence type="ECO:0000313" key="2">
    <source>
        <dbReference type="EMBL" id="WED64295.1"/>
    </source>
</evidence>
<dbReference type="KEGG" id="slom:PXH66_18310"/>
<dbReference type="EMBL" id="CP119075">
    <property type="protein sequence ID" value="WED64295.1"/>
    <property type="molecule type" value="Genomic_DNA"/>
</dbReference>
<dbReference type="Proteomes" id="UP001218638">
    <property type="component" value="Chromosome"/>
</dbReference>
<organism evidence="2 3">
    <name type="scientific">Synoicihabitans lomoniglobus</name>
    <dbReference type="NCBI Taxonomy" id="2909285"/>
    <lineage>
        <taxon>Bacteria</taxon>
        <taxon>Pseudomonadati</taxon>
        <taxon>Verrucomicrobiota</taxon>
        <taxon>Opitutia</taxon>
        <taxon>Opitutales</taxon>
        <taxon>Opitutaceae</taxon>
        <taxon>Synoicihabitans</taxon>
    </lineage>
</organism>
<reference evidence="2" key="1">
    <citation type="submission" date="2023-03" db="EMBL/GenBank/DDBJ databases">
        <title>Lomoglobus Profundus gen. nov., sp. nov., a novel member of the phylum Verrucomicrobia, isolated from deep-marine sediment of South China Sea.</title>
        <authorList>
            <person name="Ahmad T."/>
            <person name="Ishaq S.E."/>
            <person name="Wang F."/>
        </authorList>
    </citation>
    <scope>NUCLEOTIDE SEQUENCE</scope>
    <source>
        <strain evidence="2">LMO-M01</strain>
    </source>
</reference>
<dbReference type="InterPro" id="IPR002716">
    <property type="entry name" value="PIN_dom"/>
</dbReference>
<feature type="domain" description="PIN" evidence="1">
    <location>
        <begin position="2"/>
        <end position="116"/>
    </location>
</feature>
<keyword evidence="3" id="KW-1185">Reference proteome</keyword>
<sequence length="136" mass="15132">MKIVIDTDVWLDVLLDRPSLAEASGAVLAWAADGPGRGVVAWHSVATLDYFLSRSMPTKAHREFLRDLANGFHVSGGDERDLRRALGWRMADFEDAMVAVVAENVGADWIVTRNVKNFRGSPVKAISPEDWGRRRK</sequence>
<dbReference type="Gene3D" id="3.40.50.1010">
    <property type="entry name" value="5'-nuclease"/>
    <property type="match status" value="1"/>
</dbReference>
<proteinExistence type="predicted"/>
<evidence type="ECO:0000259" key="1">
    <source>
        <dbReference type="Pfam" id="PF13470"/>
    </source>
</evidence>
<dbReference type="InterPro" id="IPR029060">
    <property type="entry name" value="PIN-like_dom_sf"/>
</dbReference>
<name>A0AAF0CND4_9BACT</name>
<dbReference type="RefSeq" id="WP_330931040.1">
    <property type="nucleotide sequence ID" value="NZ_CP119075.1"/>
</dbReference>